<dbReference type="InterPro" id="IPR036380">
    <property type="entry name" value="Isochorismatase-like_sf"/>
</dbReference>
<dbReference type="KEGG" id="ahb:bsdtb5_32510"/>
<dbReference type="Gene3D" id="3.40.50.850">
    <property type="entry name" value="Isochorismatase-like"/>
    <property type="match status" value="1"/>
</dbReference>
<dbReference type="InterPro" id="IPR050993">
    <property type="entry name" value="Isochorismatase_domain"/>
</dbReference>
<dbReference type="InterPro" id="IPR000868">
    <property type="entry name" value="Isochorismatase-like_dom"/>
</dbReference>
<dbReference type="SUPFAM" id="SSF52499">
    <property type="entry name" value="Isochorismatase-like hydrolases"/>
    <property type="match status" value="1"/>
</dbReference>
<organism evidence="2 3">
    <name type="scientific">Anaeromicropila herbilytica</name>
    <dbReference type="NCBI Taxonomy" id="2785025"/>
    <lineage>
        <taxon>Bacteria</taxon>
        <taxon>Bacillati</taxon>
        <taxon>Bacillota</taxon>
        <taxon>Clostridia</taxon>
        <taxon>Lachnospirales</taxon>
        <taxon>Lachnospiraceae</taxon>
        <taxon>Anaeromicropila</taxon>
    </lineage>
</organism>
<feature type="domain" description="Isochorismatase-like" evidence="1">
    <location>
        <begin position="9"/>
        <end position="157"/>
    </location>
</feature>
<proteinExistence type="predicted"/>
<accession>A0A7R7IEG0</accession>
<dbReference type="RefSeq" id="WP_271713043.1">
    <property type="nucleotide sequence ID" value="NZ_AP024169.1"/>
</dbReference>
<dbReference type="Proteomes" id="UP000595897">
    <property type="component" value="Chromosome"/>
</dbReference>
<dbReference type="Pfam" id="PF00857">
    <property type="entry name" value="Isochorismatase"/>
    <property type="match status" value="1"/>
</dbReference>
<evidence type="ECO:0000313" key="2">
    <source>
        <dbReference type="EMBL" id="BCN31956.1"/>
    </source>
</evidence>
<dbReference type="EMBL" id="AP024169">
    <property type="protein sequence ID" value="BCN31956.1"/>
    <property type="molecule type" value="Genomic_DNA"/>
</dbReference>
<name>A0A7R7IEG0_9FIRM</name>
<dbReference type="CDD" id="cd01012">
    <property type="entry name" value="YcaC_related"/>
    <property type="match status" value="1"/>
</dbReference>
<gene>
    <name evidence="2" type="ORF">bsdtb5_32510</name>
</gene>
<evidence type="ECO:0000259" key="1">
    <source>
        <dbReference type="Pfam" id="PF00857"/>
    </source>
</evidence>
<dbReference type="AlphaFoldDB" id="A0A7R7IEG0"/>
<sequence>MRIQLQDTLALVIDYQEKLIPVMNNKETLIHNTKILLEGLNILQVPMIITEQYPKGLGNTIPVIVDSIPQTPILEKLSFSAKDENSILHQIKSSNKKNIIICGIEAHICVLQTVIDLLEMNYQVILVADCISSRKESDQEYAITRAIKEGAIITTYEAILFELTRKAGSETFKQISKLIK</sequence>
<protein>
    <submittedName>
        <fullName evidence="2">Hydrolase</fullName>
    </submittedName>
</protein>
<evidence type="ECO:0000313" key="3">
    <source>
        <dbReference type="Proteomes" id="UP000595897"/>
    </source>
</evidence>
<reference evidence="2 3" key="1">
    <citation type="submission" date="2020-11" db="EMBL/GenBank/DDBJ databases">
        <title>Draft genome sequencing of a Lachnospiraceae strain isolated from anoxic soil subjected to BSD treatment.</title>
        <authorList>
            <person name="Uek A."/>
            <person name="Tonouchi A."/>
        </authorList>
    </citation>
    <scope>NUCLEOTIDE SEQUENCE [LARGE SCALE GENOMIC DNA]</scope>
    <source>
        <strain evidence="2 3">TB5</strain>
    </source>
</reference>
<keyword evidence="2" id="KW-0378">Hydrolase</keyword>
<dbReference type="PANTHER" id="PTHR14119:SF3">
    <property type="entry name" value="ISOCHORISMATASE DOMAIN-CONTAINING PROTEIN 2"/>
    <property type="match status" value="1"/>
</dbReference>
<keyword evidence="3" id="KW-1185">Reference proteome</keyword>
<dbReference type="GO" id="GO:0016787">
    <property type="term" value="F:hydrolase activity"/>
    <property type="evidence" value="ECO:0007669"/>
    <property type="project" value="UniProtKB-KW"/>
</dbReference>
<dbReference type="PANTHER" id="PTHR14119">
    <property type="entry name" value="HYDROLASE"/>
    <property type="match status" value="1"/>
</dbReference>